<reference evidence="3" key="1">
    <citation type="submission" date="2025-08" db="UniProtKB">
        <authorList>
            <consortium name="RefSeq"/>
        </authorList>
    </citation>
    <scope>IDENTIFICATION</scope>
    <source>
        <tissue evidence="3">Adult</tissue>
    </source>
</reference>
<feature type="chain" id="PRO_5045743842" evidence="1">
    <location>
        <begin position="27"/>
        <end position="76"/>
    </location>
</feature>
<evidence type="ECO:0000313" key="3">
    <source>
        <dbReference type="RefSeq" id="XP_049311051.1"/>
    </source>
</evidence>
<name>A0ABM3JPA3_BACDO</name>
<evidence type="ECO:0000313" key="2">
    <source>
        <dbReference type="Proteomes" id="UP001652620"/>
    </source>
</evidence>
<organism evidence="2 3">
    <name type="scientific">Bactrocera dorsalis</name>
    <name type="common">Oriental fruit fly</name>
    <name type="synonym">Dacus dorsalis</name>
    <dbReference type="NCBI Taxonomy" id="27457"/>
    <lineage>
        <taxon>Eukaryota</taxon>
        <taxon>Metazoa</taxon>
        <taxon>Ecdysozoa</taxon>
        <taxon>Arthropoda</taxon>
        <taxon>Hexapoda</taxon>
        <taxon>Insecta</taxon>
        <taxon>Pterygota</taxon>
        <taxon>Neoptera</taxon>
        <taxon>Endopterygota</taxon>
        <taxon>Diptera</taxon>
        <taxon>Brachycera</taxon>
        <taxon>Muscomorpha</taxon>
        <taxon>Tephritoidea</taxon>
        <taxon>Tephritidae</taxon>
        <taxon>Bactrocera</taxon>
        <taxon>Bactrocera</taxon>
    </lineage>
</organism>
<dbReference type="GeneID" id="125778281"/>
<evidence type="ECO:0000256" key="1">
    <source>
        <dbReference type="SAM" id="SignalP"/>
    </source>
</evidence>
<proteinExistence type="predicted"/>
<gene>
    <name evidence="3" type="primary">LOC125778281</name>
</gene>
<accession>A0ABM3JPA3</accession>
<protein>
    <submittedName>
        <fullName evidence="3">Uncharacterized protein LOC125778281</fullName>
    </submittedName>
</protein>
<dbReference type="Proteomes" id="UP001652620">
    <property type="component" value="Chromosome 4"/>
</dbReference>
<feature type="signal peptide" evidence="1">
    <location>
        <begin position="1"/>
        <end position="26"/>
    </location>
</feature>
<dbReference type="RefSeq" id="XP_049311051.1">
    <property type="nucleotide sequence ID" value="XM_049455094.1"/>
</dbReference>
<keyword evidence="1" id="KW-0732">Signal</keyword>
<keyword evidence="2" id="KW-1185">Reference proteome</keyword>
<sequence length="76" mass="8907">MHIRVIVSIFVAFVLIVVNFCATTEARKVIFYNQQPSVQKSQLLSTQIMSQPCPRGKMRDHRNRCRRAVIFSRKQK</sequence>